<dbReference type="Proteomes" id="UP000681967">
    <property type="component" value="Unassembled WGS sequence"/>
</dbReference>
<reference evidence="1" key="1">
    <citation type="submission" date="2021-02" db="EMBL/GenBank/DDBJ databases">
        <authorList>
            <person name="Nowell W R."/>
        </authorList>
    </citation>
    <scope>NUCLEOTIDE SEQUENCE</scope>
</reference>
<sequence>AMPVDMDNCACACRESLRSTEPNTVPPAIILGMTRLASVAKLGEIQ</sequence>
<evidence type="ECO:0000313" key="2">
    <source>
        <dbReference type="Proteomes" id="UP000681967"/>
    </source>
</evidence>
<organism evidence="1 2">
    <name type="scientific">Rotaria magnacalcarata</name>
    <dbReference type="NCBI Taxonomy" id="392030"/>
    <lineage>
        <taxon>Eukaryota</taxon>
        <taxon>Metazoa</taxon>
        <taxon>Spiralia</taxon>
        <taxon>Gnathifera</taxon>
        <taxon>Rotifera</taxon>
        <taxon>Eurotatoria</taxon>
        <taxon>Bdelloidea</taxon>
        <taxon>Philodinida</taxon>
        <taxon>Philodinidae</taxon>
        <taxon>Rotaria</taxon>
    </lineage>
</organism>
<dbReference type="EMBL" id="CAJOBH010152848">
    <property type="protein sequence ID" value="CAF4852299.1"/>
    <property type="molecule type" value="Genomic_DNA"/>
</dbReference>
<name>A0A8S3BQ45_9BILA</name>
<accession>A0A8S3BQ45</accession>
<protein>
    <submittedName>
        <fullName evidence="1">Uncharacterized protein</fullName>
    </submittedName>
</protein>
<evidence type="ECO:0000313" key="1">
    <source>
        <dbReference type="EMBL" id="CAF4852299.1"/>
    </source>
</evidence>
<feature type="non-terminal residue" evidence="1">
    <location>
        <position position="1"/>
    </location>
</feature>
<comment type="caution">
    <text evidence="1">The sequence shown here is derived from an EMBL/GenBank/DDBJ whole genome shotgun (WGS) entry which is preliminary data.</text>
</comment>
<proteinExistence type="predicted"/>
<gene>
    <name evidence="1" type="ORF">BYL167_LOCUS50247</name>
</gene>
<dbReference type="AlphaFoldDB" id="A0A8S3BQ45"/>